<feature type="transmembrane region" description="Helical" evidence="1">
    <location>
        <begin position="39"/>
        <end position="58"/>
    </location>
</feature>
<dbReference type="GeneID" id="39865563"/>
<reference evidence="2 3" key="1">
    <citation type="submission" date="2016-06" db="EMBL/GenBank/DDBJ databases">
        <authorList>
            <consortium name="Pathogen Informatics"/>
        </authorList>
    </citation>
    <scope>NUCLEOTIDE SEQUENCE [LARGE SCALE GENOMIC DNA]</scope>
</reference>
<dbReference type="KEGG" id="pmal:PMUG01_00010900"/>
<organism evidence="2 3">
    <name type="scientific">Plasmodium malariae</name>
    <dbReference type="NCBI Taxonomy" id="5858"/>
    <lineage>
        <taxon>Eukaryota</taxon>
        <taxon>Sar</taxon>
        <taxon>Alveolata</taxon>
        <taxon>Apicomplexa</taxon>
        <taxon>Aconoidasida</taxon>
        <taxon>Haemosporida</taxon>
        <taxon>Plasmodiidae</taxon>
        <taxon>Plasmodium</taxon>
        <taxon>Plasmodium (Plasmodium)</taxon>
    </lineage>
</organism>
<protein>
    <submittedName>
        <fullName evidence="2">Fam-l protein</fullName>
    </submittedName>
</protein>
<evidence type="ECO:0000256" key="1">
    <source>
        <dbReference type="SAM" id="Phobius"/>
    </source>
</evidence>
<feature type="transmembrane region" description="Helical" evidence="1">
    <location>
        <begin position="185"/>
        <end position="210"/>
    </location>
</feature>
<sequence length="312" mass="37014">MGKKVKLLLFFKIYSFIFLSWICYFHNYRFEMIRLNNAFFFFFLLFQGMHNKILAECYRNHQKLYARNYQLLAKYKTDKASSIVCLKEGIPNGVNDEKDIYNNDKWATEKRKLSNGNLSQGARVHKKDIINKSCIFETKKYSYIERKIFKELDYENFVKNNRAISNKVYKKIIRKKLGSLLRSPILFLFFLLSIGLILDVSANCGFIYGITKLLNLFVSGWFRTLYETLSSSYIKWMFQPMEKTPNLLKKLQKVQGIFKDAGKEAGYNYAPVFFGYLIYVIPFIILGITLILGVYYYHKKVKKYEKIKLRKV</sequence>
<dbReference type="VEuPathDB" id="PlasmoDB:PmUG01_00010900"/>
<name>A0A1D3JH24_PLAMA</name>
<keyword evidence="3" id="KW-1185">Reference proteome</keyword>
<accession>A0A1D3JH24</accession>
<dbReference type="AlphaFoldDB" id="A0A1D3JH24"/>
<proteinExistence type="predicted"/>
<feature type="transmembrane region" description="Helical" evidence="1">
    <location>
        <begin position="273"/>
        <end position="297"/>
    </location>
</feature>
<dbReference type="Pfam" id="PF12420">
    <property type="entry name" value="DUF3671"/>
    <property type="match status" value="1"/>
</dbReference>
<evidence type="ECO:0000313" key="2">
    <source>
        <dbReference type="EMBL" id="SBT85556.1"/>
    </source>
</evidence>
<feature type="transmembrane region" description="Helical" evidence="1">
    <location>
        <begin position="7"/>
        <end position="27"/>
    </location>
</feature>
<dbReference type="Proteomes" id="UP000219813">
    <property type="component" value="Unassembled WGS sequence"/>
</dbReference>
<dbReference type="InterPro" id="IPR022139">
    <property type="entry name" value="Fam-L/Fam-M-like_plasmodium"/>
</dbReference>
<keyword evidence="1" id="KW-0812">Transmembrane</keyword>
<keyword evidence="1" id="KW-0472">Membrane</keyword>
<keyword evidence="1" id="KW-1133">Transmembrane helix</keyword>
<gene>
    <name evidence="2" type="primary">PmUG01_00010900</name>
    <name evidence="2" type="ORF">PMUG01_00010900</name>
</gene>
<dbReference type="EMBL" id="FLRL01000011">
    <property type="protein sequence ID" value="SBT85556.1"/>
    <property type="molecule type" value="Genomic_DNA"/>
</dbReference>
<dbReference type="RefSeq" id="XP_028858937.1">
    <property type="nucleotide sequence ID" value="XM_029008885.1"/>
</dbReference>
<evidence type="ECO:0000313" key="3">
    <source>
        <dbReference type="Proteomes" id="UP000219813"/>
    </source>
</evidence>